<protein>
    <recommendedName>
        <fullName evidence="1">AD domain-containing protein</fullName>
    </recommendedName>
</protein>
<feature type="domain" description="AD" evidence="1">
    <location>
        <begin position="62"/>
        <end position="155"/>
    </location>
</feature>
<comment type="caution">
    <text evidence="2">The sequence shown here is derived from an EMBL/GenBank/DDBJ whole genome shotgun (WGS) entry which is preliminary data.</text>
</comment>
<evidence type="ECO:0000313" key="2">
    <source>
        <dbReference type="EMBL" id="CAK8680246.1"/>
    </source>
</evidence>
<dbReference type="Gene3D" id="2.30.30.100">
    <property type="match status" value="1"/>
</dbReference>
<dbReference type="PANTHER" id="PTHR14710">
    <property type="entry name" value="GEM-ASSOCIATED PROTEIN 6"/>
    <property type="match status" value="1"/>
</dbReference>
<dbReference type="Pfam" id="PF06372">
    <property type="entry name" value="Gemin6"/>
    <property type="match status" value="1"/>
</dbReference>
<sequence length="155" mass="17788">MAWSDKDVSEKYTYVYSRVEVKTCDRKTTTGWVYTIDPITHSIVLLYDNQQLVTILGHAVREVLVKDMPNKDMKNRLDELLESKEPDHSPEVLEERKQKVVAWLLENRFPVKANGDIISVANALEIMPPYSASSCQTGNEVILNRIQRLLEAMPI</sequence>
<gene>
    <name evidence="2" type="ORF">CVLEPA_LOCUS10520</name>
</gene>
<reference evidence="2 3" key="1">
    <citation type="submission" date="2024-02" db="EMBL/GenBank/DDBJ databases">
        <authorList>
            <person name="Daric V."/>
            <person name="Darras S."/>
        </authorList>
    </citation>
    <scope>NUCLEOTIDE SEQUENCE [LARGE SCALE GENOMIC DNA]</scope>
</reference>
<dbReference type="Pfam" id="PF20417">
    <property type="entry name" value="Gemin6_C"/>
    <property type="match status" value="1"/>
</dbReference>
<proteinExistence type="predicted"/>
<dbReference type="InterPro" id="IPR047574">
    <property type="entry name" value="AD"/>
</dbReference>
<evidence type="ECO:0000259" key="1">
    <source>
        <dbReference type="PROSITE" id="PS52001"/>
    </source>
</evidence>
<dbReference type="PANTHER" id="PTHR14710:SF2">
    <property type="entry name" value="GEM-ASSOCIATED PROTEIN 6"/>
    <property type="match status" value="1"/>
</dbReference>
<evidence type="ECO:0000313" key="3">
    <source>
        <dbReference type="Proteomes" id="UP001642483"/>
    </source>
</evidence>
<name>A0ABP0FKU7_CLALP</name>
<dbReference type="InterPro" id="IPR046857">
    <property type="entry name" value="Gemin6_Sm-like_dom"/>
</dbReference>
<accession>A0ABP0FKU7</accession>
<dbReference type="EMBL" id="CAWYQH010000068">
    <property type="protein sequence ID" value="CAK8680246.1"/>
    <property type="molecule type" value="Genomic_DNA"/>
</dbReference>
<dbReference type="PROSITE" id="PS52001">
    <property type="entry name" value="AD"/>
    <property type="match status" value="1"/>
</dbReference>
<keyword evidence="3" id="KW-1185">Reference proteome</keyword>
<dbReference type="InterPro" id="IPR046856">
    <property type="entry name" value="Gemin6_C"/>
</dbReference>
<organism evidence="2 3">
    <name type="scientific">Clavelina lepadiformis</name>
    <name type="common">Light-bulb sea squirt</name>
    <name type="synonym">Ascidia lepadiformis</name>
    <dbReference type="NCBI Taxonomy" id="159417"/>
    <lineage>
        <taxon>Eukaryota</taxon>
        <taxon>Metazoa</taxon>
        <taxon>Chordata</taxon>
        <taxon>Tunicata</taxon>
        <taxon>Ascidiacea</taxon>
        <taxon>Aplousobranchia</taxon>
        <taxon>Clavelinidae</taxon>
        <taxon>Clavelina</taxon>
    </lineage>
</organism>
<dbReference type="InterPro" id="IPR009422">
    <property type="entry name" value="Gemin6"/>
</dbReference>
<dbReference type="Proteomes" id="UP001642483">
    <property type="component" value="Unassembled WGS sequence"/>
</dbReference>